<evidence type="ECO:0000313" key="1">
    <source>
        <dbReference type="EMBL" id="OGG76034.1"/>
    </source>
</evidence>
<dbReference type="Proteomes" id="UP000178587">
    <property type="component" value="Unassembled WGS sequence"/>
</dbReference>
<organism evidence="1 2">
    <name type="scientific">Candidatus Kaiserbacteria bacterium RIFCSPLOWO2_01_FULL_50_24</name>
    <dbReference type="NCBI Taxonomy" id="1798507"/>
    <lineage>
        <taxon>Bacteria</taxon>
        <taxon>Candidatus Kaiseribacteriota</taxon>
    </lineage>
</organism>
<reference evidence="1 2" key="1">
    <citation type="journal article" date="2016" name="Nat. Commun.">
        <title>Thousands of microbial genomes shed light on interconnected biogeochemical processes in an aquifer system.</title>
        <authorList>
            <person name="Anantharaman K."/>
            <person name="Brown C.T."/>
            <person name="Hug L.A."/>
            <person name="Sharon I."/>
            <person name="Castelle C.J."/>
            <person name="Probst A.J."/>
            <person name="Thomas B.C."/>
            <person name="Singh A."/>
            <person name="Wilkins M.J."/>
            <person name="Karaoz U."/>
            <person name="Brodie E.L."/>
            <person name="Williams K.H."/>
            <person name="Hubbard S.S."/>
            <person name="Banfield J.F."/>
        </authorList>
    </citation>
    <scope>NUCLEOTIDE SEQUENCE [LARGE SCALE GENOMIC DNA]</scope>
</reference>
<name>A0A1F6EQY1_9BACT</name>
<evidence type="ECO:0000313" key="2">
    <source>
        <dbReference type="Proteomes" id="UP000178587"/>
    </source>
</evidence>
<protein>
    <submittedName>
        <fullName evidence="1">Uncharacterized protein</fullName>
    </submittedName>
</protein>
<gene>
    <name evidence="1" type="ORF">A3A34_00070</name>
</gene>
<sequence length="70" mass="7618">MYTRPGDNSGSWRAGNWGLEKAIQILWMAGDLTTERPMAILHLITPQAGGTLLERTHTPVQARCGASIAQ</sequence>
<accession>A0A1F6EQY1</accession>
<proteinExistence type="predicted"/>
<dbReference type="AlphaFoldDB" id="A0A1F6EQY1"/>
<dbReference type="EMBL" id="MFLU01000006">
    <property type="protein sequence ID" value="OGG76034.1"/>
    <property type="molecule type" value="Genomic_DNA"/>
</dbReference>
<comment type="caution">
    <text evidence="1">The sequence shown here is derived from an EMBL/GenBank/DDBJ whole genome shotgun (WGS) entry which is preliminary data.</text>
</comment>